<feature type="signal peptide" evidence="1">
    <location>
        <begin position="1"/>
        <end position="24"/>
    </location>
</feature>
<feature type="chain" id="PRO_5014147140" evidence="1">
    <location>
        <begin position="25"/>
        <end position="137"/>
    </location>
</feature>
<name>A0A2I0B0P3_9ASPA</name>
<accession>A0A2I0B0P3</accession>
<keyword evidence="3" id="KW-1185">Reference proteome</keyword>
<proteinExistence type="predicted"/>
<gene>
    <name evidence="2" type="ORF">AXF42_Ash014288</name>
</gene>
<evidence type="ECO:0000313" key="2">
    <source>
        <dbReference type="EMBL" id="PKA61372.1"/>
    </source>
</evidence>
<reference evidence="2 3" key="1">
    <citation type="journal article" date="2017" name="Nature">
        <title>The Apostasia genome and the evolution of orchids.</title>
        <authorList>
            <person name="Zhang G.Q."/>
            <person name="Liu K.W."/>
            <person name="Li Z."/>
            <person name="Lohaus R."/>
            <person name="Hsiao Y.Y."/>
            <person name="Niu S.C."/>
            <person name="Wang J.Y."/>
            <person name="Lin Y.C."/>
            <person name="Xu Q."/>
            <person name="Chen L.J."/>
            <person name="Yoshida K."/>
            <person name="Fujiwara S."/>
            <person name="Wang Z.W."/>
            <person name="Zhang Y.Q."/>
            <person name="Mitsuda N."/>
            <person name="Wang M."/>
            <person name="Liu G.H."/>
            <person name="Pecoraro L."/>
            <person name="Huang H.X."/>
            <person name="Xiao X.J."/>
            <person name="Lin M."/>
            <person name="Wu X.Y."/>
            <person name="Wu W.L."/>
            <person name="Chen Y.Y."/>
            <person name="Chang S.B."/>
            <person name="Sakamoto S."/>
            <person name="Ohme-Takagi M."/>
            <person name="Yagi M."/>
            <person name="Zeng S.J."/>
            <person name="Shen C.Y."/>
            <person name="Yeh C.M."/>
            <person name="Luo Y.B."/>
            <person name="Tsai W.C."/>
            <person name="Van de Peer Y."/>
            <person name="Liu Z.J."/>
        </authorList>
    </citation>
    <scope>NUCLEOTIDE SEQUENCE [LARGE SCALE GENOMIC DNA]</scope>
    <source>
        <strain evidence="3">cv. Shenzhen</strain>
        <tissue evidence="2">Stem</tissue>
    </source>
</reference>
<sequence>MASPLLSHTVVLVLILCIMPAVMSKMPDDYTSVRGDQKLVEKICLIGYGVFDKVFGKNYDSILFFRTLDAGRKYDFVRYSMRFYAKFTGPVQGLKDITATVEISYALQPGFHVDLHIKNVDLTSAELLSVEFHRDGL</sequence>
<evidence type="ECO:0000313" key="3">
    <source>
        <dbReference type="Proteomes" id="UP000236161"/>
    </source>
</evidence>
<keyword evidence="1" id="KW-0732">Signal</keyword>
<dbReference type="AlphaFoldDB" id="A0A2I0B0P3"/>
<protein>
    <submittedName>
        <fullName evidence="2">Uncharacterized protein</fullName>
    </submittedName>
</protein>
<dbReference type="Proteomes" id="UP000236161">
    <property type="component" value="Unassembled WGS sequence"/>
</dbReference>
<dbReference type="EMBL" id="KZ451930">
    <property type="protein sequence ID" value="PKA61372.1"/>
    <property type="molecule type" value="Genomic_DNA"/>
</dbReference>
<evidence type="ECO:0000256" key="1">
    <source>
        <dbReference type="SAM" id="SignalP"/>
    </source>
</evidence>
<organism evidence="2 3">
    <name type="scientific">Apostasia shenzhenica</name>
    <dbReference type="NCBI Taxonomy" id="1088818"/>
    <lineage>
        <taxon>Eukaryota</taxon>
        <taxon>Viridiplantae</taxon>
        <taxon>Streptophyta</taxon>
        <taxon>Embryophyta</taxon>
        <taxon>Tracheophyta</taxon>
        <taxon>Spermatophyta</taxon>
        <taxon>Magnoliopsida</taxon>
        <taxon>Liliopsida</taxon>
        <taxon>Asparagales</taxon>
        <taxon>Orchidaceae</taxon>
        <taxon>Apostasioideae</taxon>
        <taxon>Apostasia</taxon>
    </lineage>
</organism>